<proteinExistence type="predicted"/>
<evidence type="ECO:0000259" key="3">
    <source>
        <dbReference type="SMART" id="SM01027"/>
    </source>
</evidence>
<dbReference type="GO" id="GO:0004521">
    <property type="term" value="F:RNA endonuclease activity"/>
    <property type="evidence" value="ECO:0007669"/>
    <property type="project" value="TreeGrafter"/>
</dbReference>
<feature type="domain" description="Metallo-beta-lactamase" evidence="2">
    <location>
        <begin position="13"/>
        <end position="196"/>
    </location>
</feature>
<protein>
    <submittedName>
        <fullName evidence="4">MBL fold metallo-hydrolase</fullName>
    </submittedName>
</protein>
<dbReference type="Pfam" id="PF00753">
    <property type="entry name" value="Lactamase_B"/>
    <property type="match status" value="1"/>
</dbReference>
<evidence type="ECO:0000313" key="4">
    <source>
        <dbReference type="EMBL" id="HEW52609.1"/>
    </source>
</evidence>
<evidence type="ECO:0000256" key="1">
    <source>
        <dbReference type="ARBA" id="ARBA00022801"/>
    </source>
</evidence>
<gene>
    <name evidence="4" type="ORF">ENO77_00240</name>
</gene>
<feature type="domain" description="Beta-Casp" evidence="3">
    <location>
        <begin position="230"/>
        <end position="341"/>
    </location>
</feature>
<dbReference type="SMART" id="SM01027">
    <property type="entry name" value="Beta-Casp"/>
    <property type="match status" value="1"/>
</dbReference>
<dbReference type="InterPro" id="IPR022712">
    <property type="entry name" value="Beta_Casp"/>
</dbReference>
<reference evidence="4" key="1">
    <citation type="journal article" date="2020" name="mSystems">
        <title>Genome- and Community-Level Interaction Insights into Carbon Utilization and Element Cycling Functions of Hydrothermarchaeota in Hydrothermal Sediment.</title>
        <authorList>
            <person name="Zhou Z."/>
            <person name="Liu Y."/>
            <person name="Xu W."/>
            <person name="Pan J."/>
            <person name="Luo Z.H."/>
            <person name="Li M."/>
        </authorList>
    </citation>
    <scope>NUCLEOTIDE SEQUENCE [LARGE SCALE GENOMIC DNA]</scope>
    <source>
        <strain evidence="4">SpSt-16</strain>
    </source>
</reference>
<dbReference type="EMBL" id="DSGT01000001">
    <property type="protein sequence ID" value="HEW52609.1"/>
    <property type="molecule type" value="Genomic_DNA"/>
</dbReference>
<dbReference type="CDD" id="cd16295">
    <property type="entry name" value="TTHA0252-CPSF-like_MBL-fold"/>
    <property type="match status" value="1"/>
</dbReference>
<dbReference type="SMART" id="SM00849">
    <property type="entry name" value="Lactamase_B"/>
    <property type="match status" value="1"/>
</dbReference>
<dbReference type="SUPFAM" id="SSF56281">
    <property type="entry name" value="Metallo-hydrolase/oxidoreductase"/>
    <property type="match status" value="1"/>
</dbReference>
<dbReference type="GO" id="GO:0016787">
    <property type="term" value="F:hydrolase activity"/>
    <property type="evidence" value="ECO:0007669"/>
    <property type="project" value="UniProtKB-KW"/>
</dbReference>
<organism evidence="4">
    <name type="scientific">Ignisphaera aggregans</name>
    <dbReference type="NCBI Taxonomy" id="334771"/>
    <lineage>
        <taxon>Archaea</taxon>
        <taxon>Thermoproteota</taxon>
        <taxon>Thermoprotei</taxon>
        <taxon>Desulfurococcales</taxon>
        <taxon>Desulfurococcaceae</taxon>
        <taxon>Ignisphaera</taxon>
    </lineage>
</organism>
<dbReference type="InterPro" id="IPR050698">
    <property type="entry name" value="MBL"/>
</dbReference>
<keyword evidence="1 4" id="KW-0378">Hydrolase</keyword>
<dbReference type="InterPro" id="IPR001279">
    <property type="entry name" value="Metallo-B-lactamas"/>
</dbReference>
<evidence type="ECO:0000259" key="2">
    <source>
        <dbReference type="SMART" id="SM00849"/>
    </source>
</evidence>
<accession>A0A7C2VGZ2</accession>
<dbReference type="AlphaFoldDB" id="A0A7C2VGZ2"/>
<dbReference type="Pfam" id="PF10996">
    <property type="entry name" value="Beta-Casp"/>
    <property type="match status" value="1"/>
</dbReference>
<dbReference type="Gene3D" id="3.40.50.10890">
    <property type="match status" value="1"/>
</dbReference>
<dbReference type="Pfam" id="PF07521">
    <property type="entry name" value="RMMBL"/>
    <property type="match status" value="1"/>
</dbReference>
<dbReference type="PANTHER" id="PTHR11203">
    <property type="entry name" value="CLEAVAGE AND POLYADENYLATION SPECIFICITY FACTOR FAMILY MEMBER"/>
    <property type="match status" value="1"/>
</dbReference>
<sequence length="421" mass="46151">MKITVLGAGREVGRSAVALTLNNNEDTVLLDYGTSFDENDKPVFPLSIAPSKLKAVLVTHAHLDHIGAVPFLYVSARPLTIATSLTLVTGKLMIEDMLRLSGYYLPYEYPELVALLQNAKAVNIGDSVEVDNLQIEILNAGHIPGSCMFKIHTGSKSVLYTGDINTIDTRLVKGIDLSGLSADILIMESTYGLYNHPPRSRVENKFIETIRSVIEDGGTVLIPSFSLGRAQEILALLADWMPYANVYYDGMAREIMRIYLDYSSYINRVDMLKKAYTLFDAVSDSRMRKRICSEPGNIVVAPAGMLKGGPAAYYIKRLGSNPKNAVILVSFQAATTPGRKLLVDGVLAEGEQMVKAKVFWFDFSSHAGADELIKLAKSVKGLEKLVLVHGSEDSIFTLGYRLKEETGIDFYAPANGESIQL</sequence>
<dbReference type="InterPro" id="IPR036866">
    <property type="entry name" value="RibonucZ/Hydroxyglut_hydro"/>
</dbReference>
<dbReference type="InterPro" id="IPR011108">
    <property type="entry name" value="RMMBL"/>
</dbReference>
<comment type="caution">
    <text evidence="4">The sequence shown here is derived from an EMBL/GenBank/DDBJ whole genome shotgun (WGS) entry which is preliminary data.</text>
</comment>
<dbReference type="PANTHER" id="PTHR11203:SF52">
    <property type="entry name" value="MRNA 3-END PROCESSING FACTOR"/>
    <property type="match status" value="1"/>
</dbReference>
<dbReference type="Gene3D" id="3.60.15.10">
    <property type="entry name" value="Ribonuclease Z/Hydroxyacylglutathione hydrolase-like"/>
    <property type="match status" value="1"/>
</dbReference>
<name>A0A7C2VGZ2_9CREN</name>